<comment type="subcellular location">
    <subcellularLocation>
        <location evidence="5">Cell membrane</location>
        <topology evidence="5">Multi-pass membrane protein</topology>
    </subcellularLocation>
    <subcellularLocation>
        <location evidence="1">Membrane</location>
        <topology evidence="1">Multi-pass membrane protein</topology>
    </subcellularLocation>
</comment>
<dbReference type="Proteomes" id="UP000190080">
    <property type="component" value="Unassembled WGS sequence"/>
</dbReference>
<dbReference type="AlphaFoldDB" id="A0A1V4IW65"/>
<dbReference type="OrthoDB" id="1747748at2"/>
<evidence type="ECO:0000256" key="5">
    <source>
        <dbReference type="RuleBase" id="RU361157"/>
    </source>
</evidence>
<dbReference type="PANTHER" id="PTHR43229">
    <property type="entry name" value="NODULATION PROTEIN J"/>
    <property type="match status" value="1"/>
</dbReference>
<dbReference type="InterPro" id="IPR051784">
    <property type="entry name" value="Nod_factor_ABC_transporter"/>
</dbReference>
<keyword evidence="3 5" id="KW-1133">Transmembrane helix</keyword>
<dbReference type="InterPro" id="IPR047817">
    <property type="entry name" value="ABC2_TM_bact-type"/>
</dbReference>
<name>A0A1V4IW65_9CLOT</name>
<dbReference type="PANTHER" id="PTHR43229:SF6">
    <property type="entry name" value="ABC-TYPE MULTIDRUG TRANSPORT SYSTEM, PERMEASE COMPONENT"/>
    <property type="match status" value="1"/>
</dbReference>
<dbReference type="GO" id="GO:0140359">
    <property type="term" value="F:ABC-type transporter activity"/>
    <property type="evidence" value="ECO:0007669"/>
    <property type="project" value="InterPro"/>
</dbReference>
<feature type="transmembrane region" description="Helical" evidence="5">
    <location>
        <begin position="132"/>
        <end position="154"/>
    </location>
</feature>
<feature type="transmembrane region" description="Helical" evidence="5">
    <location>
        <begin position="220"/>
        <end position="242"/>
    </location>
</feature>
<evidence type="ECO:0000256" key="1">
    <source>
        <dbReference type="ARBA" id="ARBA00004141"/>
    </source>
</evidence>
<evidence type="ECO:0000256" key="4">
    <source>
        <dbReference type="ARBA" id="ARBA00023136"/>
    </source>
</evidence>
<reference evidence="7 8" key="1">
    <citation type="submission" date="2017-03" db="EMBL/GenBank/DDBJ databases">
        <title>Genome sequence of Clostridium oryzae DSM 28571.</title>
        <authorList>
            <person name="Poehlein A."/>
            <person name="Daniel R."/>
        </authorList>
    </citation>
    <scope>NUCLEOTIDE SEQUENCE [LARGE SCALE GENOMIC DNA]</scope>
    <source>
        <strain evidence="7 8">DSM 28571</strain>
    </source>
</reference>
<evidence type="ECO:0000256" key="3">
    <source>
        <dbReference type="ARBA" id="ARBA00022989"/>
    </source>
</evidence>
<keyword evidence="4 5" id="KW-0472">Membrane</keyword>
<dbReference type="STRING" id="1450648.CLORY_06860"/>
<dbReference type="InterPro" id="IPR000412">
    <property type="entry name" value="ABC_2_transport"/>
</dbReference>
<feature type="transmembrane region" description="Helical" evidence="5">
    <location>
        <begin position="21"/>
        <end position="40"/>
    </location>
</feature>
<keyword evidence="5" id="KW-1003">Cell membrane</keyword>
<keyword evidence="5" id="KW-0813">Transport</keyword>
<evidence type="ECO:0000256" key="2">
    <source>
        <dbReference type="ARBA" id="ARBA00022692"/>
    </source>
</evidence>
<dbReference type="RefSeq" id="WP_079422146.1">
    <property type="nucleotide sequence ID" value="NZ_MZGV01000005.1"/>
</dbReference>
<dbReference type="GO" id="GO:0043190">
    <property type="term" value="C:ATP-binding cassette (ABC) transporter complex"/>
    <property type="evidence" value="ECO:0007669"/>
    <property type="project" value="InterPro"/>
</dbReference>
<feature type="transmembrane region" description="Helical" evidence="5">
    <location>
        <begin position="97"/>
        <end position="120"/>
    </location>
</feature>
<dbReference type="EMBL" id="MZGV01000005">
    <property type="protein sequence ID" value="OPJ64139.1"/>
    <property type="molecule type" value="Genomic_DNA"/>
</dbReference>
<protein>
    <recommendedName>
        <fullName evidence="5">Transport permease protein</fullName>
    </recommendedName>
</protein>
<accession>A0A1V4IW65</accession>
<evidence type="ECO:0000259" key="6">
    <source>
        <dbReference type="PROSITE" id="PS51012"/>
    </source>
</evidence>
<gene>
    <name evidence="7" type="ORF">CLORY_06860</name>
</gene>
<dbReference type="PROSITE" id="PS51012">
    <property type="entry name" value="ABC_TM2"/>
    <property type="match status" value="1"/>
</dbReference>
<dbReference type="Pfam" id="PF01061">
    <property type="entry name" value="ABC2_membrane"/>
    <property type="match status" value="1"/>
</dbReference>
<evidence type="ECO:0000313" key="8">
    <source>
        <dbReference type="Proteomes" id="UP000190080"/>
    </source>
</evidence>
<organism evidence="7 8">
    <name type="scientific">Clostridium oryzae</name>
    <dbReference type="NCBI Taxonomy" id="1450648"/>
    <lineage>
        <taxon>Bacteria</taxon>
        <taxon>Bacillati</taxon>
        <taxon>Bacillota</taxon>
        <taxon>Clostridia</taxon>
        <taxon>Eubacteriales</taxon>
        <taxon>Clostridiaceae</taxon>
        <taxon>Clostridium</taxon>
    </lineage>
</organism>
<keyword evidence="2 5" id="KW-0812">Transmembrane</keyword>
<proteinExistence type="inferred from homology"/>
<feature type="transmembrane region" description="Helical" evidence="5">
    <location>
        <begin position="55"/>
        <end position="76"/>
    </location>
</feature>
<dbReference type="InterPro" id="IPR013525">
    <property type="entry name" value="ABC2_TM"/>
</dbReference>
<keyword evidence="8" id="KW-1185">Reference proteome</keyword>
<feature type="domain" description="ABC transmembrane type-2" evidence="6">
    <location>
        <begin position="20"/>
        <end position="245"/>
    </location>
</feature>
<feature type="transmembrane region" description="Helical" evidence="5">
    <location>
        <begin position="166"/>
        <end position="183"/>
    </location>
</feature>
<comment type="similarity">
    <text evidence="5">Belongs to the ABC-2 integral membrane protein family.</text>
</comment>
<evidence type="ECO:0000313" key="7">
    <source>
        <dbReference type="EMBL" id="OPJ64139.1"/>
    </source>
</evidence>
<comment type="caution">
    <text evidence="7">The sequence shown here is derived from an EMBL/GenBank/DDBJ whole genome shotgun (WGS) entry which is preliminary data.</text>
</comment>
<dbReference type="PIRSF" id="PIRSF006648">
    <property type="entry name" value="DrrB"/>
    <property type="match status" value="1"/>
</dbReference>
<sequence length="248" mass="27541">MEGFLSLLAYGTKRRLKDFFIIFYNVVYPIGLTFILGYIATNYFKGDSSVTSNGYYTLVMIPYFIFSSIITMAYVAKDESFYKTSYRFIAAPIGHEAIVFSKIISCTFVVWLCSIFDLLVSKLILNIYIGDSGLIIITLFLMTAFMSSAIGIYLGIAFKNFDTLQGILNIPLSIFAILGGTFFPTGSLGKLVEKVSYVSPLTWINRGIIASVYDNSTSTIIFSIIIVGLIGAVFTFIAVKAFKKEAFL</sequence>